<gene>
    <name evidence="2" type="ORF">Cph01nite_23220</name>
</gene>
<organism evidence="2 3">
    <name type="scientific">Cellulomonas phragmiteti</name>
    <dbReference type="NCBI Taxonomy" id="478780"/>
    <lineage>
        <taxon>Bacteria</taxon>
        <taxon>Bacillati</taxon>
        <taxon>Actinomycetota</taxon>
        <taxon>Actinomycetes</taxon>
        <taxon>Micrococcales</taxon>
        <taxon>Cellulomonadaceae</taxon>
        <taxon>Cellulomonas</taxon>
    </lineage>
</organism>
<dbReference type="PANTHER" id="PTHR43355:SF2">
    <property type="entry name" value="FLAVIN REDUCTASE (NADPH)"/>
    <property type="match status" value="1"/>
</dbReference>
<keyword evidence="3" id="KW-1185">Reference proteome</keyword>
<feature type="domain" description="NAD(P)-binding" evidence="1">
    <location>
        <begin position="14"/>
        <end position="94"/>
    </location>
</feature>
<dbReference type="SUPFAM" id="SSF51735">
    <property type="entry name" value="NAD(P)-binding Rossmann-fold domains"/>
    <property type="match status" value="1"/>
</dbReference>
<dbReference type="InterPro" id="IPR051606">
    <property type="entry name" value="Polyketide_Oxido-like"/>
</dbReference>
<evidence type="ECO:0000313" key="3">
    <source>
        <dbReference type="Proteomes" id="UP000614741"/>
    </source>
</evidence>
<dbReference type="Pfam" id="PF13460">
    <property type="entry name" value="NAD_binding_10"/>
    <property type="match status" value="1"/>
</dbReference>
<dbReference type="InterPro" id="IPR036291">
    <property type="entry name" value="NAD(P)-bd_dom_sf"/>
</dbReference>
<dbReference type="PANTHER" id="PTHR43355">
    <property type="entry name" value="FLAVIN REDUCTASE (NADPH)"/>
    <property type="match status" value="1"/>
</dbReference>
<sequence>MRQTVAQQRIVVLGATGATGRLVVSTAVGRGHHVTALVRRSGSLAPAAGLQEVEWPDVHDAATLSAALDGADAVVSALGGAAKAPTSVCTDAMAATVPATGRYRVSDHLPVRLWTSVGRADLADFLVDEVEDPRHVRAYPRIAA</sequence>
<dbReference type="InterPro" id="IPR016040">
    <property type="entry name" value="NAD(P)-bd_dom"/>
</dbReference>
<dbReference type="RefSeq" id="WP_203674373.1">
    <property type="nucleotide sequence ID" value="NZ_BONP01000013.1"/>
</dbReference>
<dbReference type="EMBL" id="BONP01000013">
    <property type="protein sequence ID" value="GIG40560.1"/>
    <property type="molecule type" value="Genomic_DNA"/>
</dbReference>
<comment type="caution">
    <text evidence="2">The sequence shown here is derived from an EMBL/GenBank/DDBJ whole genome shotgun (WGS) entry which is preliminary data.</text>
</comment>
<name>A0ABQ4DMH7_9CELL</name>
<dbReference type="Proteomes" id="UP000614741">
    <property type="component" value="Unassembled WGS sequence"/>
</dbReference>
<accession>A0ABQ4DMH7</accession>
<proteinExistence type="predicted"/>
<protein>
    <recommendedName>
        <fullName evidence="1">NAD(P)-binding domain-containing protein</fullName>
    </recommendedName>
</protein>
<evidence type="ECO:0000313" key="2">
    <source>
        <dbReference type="EMBL" id="GIG40560.1"/>
    </source>
</evidence>
<reference evidence="2 3" key="1">
    <citation type="submission" date="2021-01" db="EMBL/GenBank/DDBJ databases">
        <title>Whole genome shotgun sequence of Cellulomonas phragmiteti NBRC 110785.</title>
        <authorList>
            <person name="Komaki H."/>
            <person name="Tamura T."/>
        </authorList>
    </citation>
    <scope>NUCLEOTIDE SEQUENCE [LARGE SCALE GENOMIC DNA]</scope>
    <source>
        <strain evidence="2 3">NBRC 110785</strain>
    </source>
</reference>
<dbReference type="Gene3D" id="3.40.50.720">
    <property type="entry name" value="NAD(P)-binding Rossmann-like Domain"/>
    <property type="match status" value="1"/>
</dbReference>
<evidence type="ECO:0000259" key="1">
    <source>
        <dbReference type="Pfam" id="PF13460"/>
    </source>
</evidence>